<feature type="domain" description="EGF-like" evidence="8">
    <location>
        <begin position="252"/>
        <end position="289"/>
    </location>
</feature>
<feature type="domain" description="EGF-like" evidence="8">
    <location>
        <begin position="172"/>
        <end position="207"/>
    </location>
</feature>
<dbReference type="OrthoDB" id="6427640at2759"/>
<feature type="compositionally biased region" description="Polar residues" evidence="7">
    <location>
        <begin position="53"/>
        <end position="63"/>
    </location>
</feature>
<comment type="caution">
    <text evidence="6">Lacks conserved residue(s) required for the propagation of feature annotation.</text>
</comment>
<evidence type="ECO:0000256" key="2">
    <source>
        <dbReference type="ARBA" id="ARBA00022729"/>
    </source>
</evidence>
<dbReference type="SUPFAM" id="SSF57196">
    <property type="entry name" value="EGF/Laminin"/>
    <property type="match status" value="3"/>
</dbReference>
<evidence type="ECO:0000256" key="6">
    <source>
        <dbReference type="PROSITE-ProRule" id="PRU00076"/>
    </source>
</evidence>
<accession>A0A8X6TM12</accession>
<dbReference type="AlphaFoldDB" id="A0A8X6TM12"/>
<keyword evidence="4 6" id="KW-1015">Disulfide bond</keyword>
<dbReference type="Gene3D" id="2.10.25.10">
    <property type="entry name" value="Laminin"/>
    <property type="match status" value="3"/>
</dbReference>
<evidence type="ECO:0000256" key="1">
    <source>
        <dbReference type="ARBA" id="ARBA00022536"/>
    </source>
</evidence>
<protein>
    <recommendedName>
        <fullName evidence="8">EGF-like domain-containing protein</fullName>
    </recommendedName>
</protein>
<dbReference type="Proteomes" id="UP000887013">
    <property type="component" value="Unassembled WGS sequence"/>
</dbReference>
<dbReference type="PROSITE" id="PS00022">
    <property type="entry name" value="EGF_1"/>
    <property type="match status" value="3"/>
</dbReference>
<dbReference type="PROSITE" id="PS50026">
    <property type="entry name" value="EGF_3"/>
    <property type="match status" value="3"/>
</dbReference>
<evidence type="ECO:0000256" key="7">
    <source>
        <dbReference type="SAM" id="MobiDB-lite"/>
    </source>
</evidence>
<feature type="disulfide bond" evidence="6">
    <location>
        <begin position="176"/>
        <end position="186"/>
    </location>
</feature>
<feature type="disulfide bond" evidence="6">
    <location>
        <begin position="279"/>
        <end position="288"/>
    </location>
</feature>
<dbReference type="GO" id="GO:0048056">
    <property type="term" value="P:R3/R4 cell differentiation"/>
    <property type="evidence" value="ECO:0007669"/>
    <property type="project" value="UniProtKB-ARBA"/>
</dbReference>
<dbReference type="EMBL" id="BMAW01060125">
    <property type="protein sequence ID" value="GFT24719.1"/>
    <property type="molecule type" value="Genomic_DNA"/>
</dbReference>
<name>A0A8X6TM12_NEPPI</name>
<dbReference type="Pfam" id="PF00008">
    <property type="entry name" value="EGF"/>
    <property type="match status" value="3"/>
</dbReference>
<feature type="disulfide bond" evidence="6">
    <location>
        <begin position="197"/>
        <end position="206"/>
    </location>
</feature>
<dbReference type="InterPro" id="IPR051022">
    <property type="entry name" value="Notch_Cell-Fate_Det"/>
</dbReference>
<evidence type="ECO:0000313" key="9">
    <source>
        <dbReference type="EMBL" id="GFT24719.1"/>
    </source>
</evidence>
<keyword evidence="3" id="KW-0677">Repeat</keyword>
<dbReference type="GO" id="GO:0016318">
    <property type="term" value="P:ommatidial rotation"/>
    <property type="evidence" value="ECO:0007669"/>
    <property type="project" value="UniProtKB-ARBA"/>
</dbReference>
<keyword evidence="5" id="KW-0325">Glycoprotein</keyword>
<sequence length="334" mass="36770">NETDASSFENLTSPIVDSKIESTSETITLNQTDIDTSGDIIITSEPDNETEPDNISTQNDGNMTETPTIITSTEPEEIITVSIRPDWPTCSPNPCKNGGSCEKDPSDLSAYNCNCIHGYTGMHCQVLDNCVSVKNETCPKGACVYKEDGLSKSCACFFGMSWDEDSKECRGPNPPCFPNPCHSGTCTPYETDFHCSCNSGYDGELCDVLNQCGNEDICENGECIFNKAKSLKYCQCNSDFYWNEHSKRCEAIDLPCHPNLCKNQGTCEVVSLTEFNCTCVEGFLGQNCEILDLCVTSNNSNANCDHGDCVESKDVRECRCNEGYYLDKESHTCK</sequence>
<evidence type="ECO:0000256" key="4">
    <source>
        <dbReference type="ARBA" id="ARBA00023157"/>
    </source>
</evidence>
<feature type="non-terminal residue" evidence="9">
    <location>
        <position position="334"/>
    </location>
</feature>
<evidence type="ECO:0000256" key="5">
    <source>
        <dbReference type="ARBA" id="ARBA00023180"/>
    </source>
</evidence>
<keyword evidence="1 6" id="KW-0245">EGF-like domain</keyword>
<evidence type="ECO:0000313" key="10">
    <source>
        <dbReference type="Proteomes" id="UP000887013"/>
    </source>
</evidence>
<feature type="non-terminal residue" evidence="9">
    <location>
        <position position="1"/>
    </location>
</feature>
<feature type="region of interest" description="Disordered" evidence="7">
    <location>
        <begin position="44"/>
        <end position="65"/>
    </location>
</feature>
<proteinExistence type="predicted"/>
<dbReference type="InterPro" id="IPR000742">
    <property type="entry name" value="EGF"/>
</dbReference>
<feature type="disulfide bond" evidence="6">
    <location>
        <begin position="115"/>
        <end position="124"/>
    </location>
</feature>
<reference evidence="9" key="1">
    <citation type="submission" date="2020-08" db="EMBL/GenBank/DDBJ databases">
        <title>Multicomponent nature underlies the extraordinary mechanical properties of spider dragline silk.</title>
        <authorList>
            <person name="Kono N."/>
            <person name="Nakamura H."/>
            <person name="Mori M."/>
            <person name="Yoshida Y."/>
            <person name="Ohtoshi R."/>
            <person name="Malay A.D."/>
            <person name="Moran D.A.P."/>
            <person name="Tomita M."/>
            <person name="Numata K."/>
            <person name="Arakawa K."/>
        </authorList>
    </citation>
    <scope>NUCLEOTIDE SEQUENCE</scope>
</reference>
<keyword evidence="10" id="KW-1185">Reference proteome</keyword>
<dbReference type="PANTHER" id="PTHR24049">
    <property type="entry name" value="CRUMBS FAMILY MEMBER"/>
    <property type="match status" value="1"/>
</dbReference>
<evidence type="ECO:0000259" key="8">
    <source>
        <dbReference type="PROSITE" id="PS50026"/>
    </source>
</evidence>
<dbReference type="GO" id="GO:0050769">
    <property type="term" value="P:positive regulation of neurogenesis"/>
    <property type="evidence" value="ECO:0007669"/>
    <property type="project" value="UniProtKB-ARBA"/>
</dbReference>
<comment type="caution">
    <text evidence="9">The sequence shown here is derived from an EMBL/GenBank/DDBJ whole genome shotgun (WGS) entry which is preliminary data.</text>
</comment>
<dbReference type="FunFam" id="2.10.25.10:FF:000012">
    <property type="entry name" value="Delta-like protein"/>
    <property type="match status" value="1"/>
</dbReference>
<dbReference type="SMART" id="SM00181">
    <property type="entry name" value="EGF"/>
    <property type="match status" value="6"/>
</dbReference>
<dbReference type="PROSITE" id="PS01186">
    <property type="entry name" value="EGF_2"/>
    <property type="match status" value="3"/>
</dbReference>
<keyword evidence="2" id="KW-0732">Signal</keyword>
<organism evidence="9 10">
    <name type="scientific">Nephila pilipes</name>
    <name type="common">Giant wood spider</name>
    <name type="synonym">Nephila maculata</name>
    <dbReference type="NCBI Taxonomy" id="299642"/>
    <lineage>
        <taxon>Eukaryota</taxon>
        <taxon>Metazoa</taxon>
        <taxon>Ecdysozoa</taxon>
        <taxon>Arthropoda</taxon>
        <taxon>Chelicerata</taxon>
        <taxon>Arachnida</taxon>
        <taxon>Araneae</taxon>
        <taxon>Araneomorphae</taxon>
        <taxon>Entelegynae</taxon>
        <taxon>Araneoidea</taxon>
        <taxon>Nephilidae</taxon>
        <taxon>Nephila</taxon>
    </lineage>
</organism>
<feature type="domain" description="EGF-like" evidence="8">
    <location>
        <begin position="86"/>
        <end position="125"/>
    </location>
</feature>
<evidence type="ECO:0000256" key="3">
    <source>
        <dbReference type="ARBA" id="ARBA00022737"/>
    </source>
</evidence>
<gene>
    <name evidence="9" type="primary">AVEN_36297_1</name>
    <name evidence="9" type="ORF">NPIL_119091</name>
</gene>